<dbReference type="InterPro" id="IPR052197">
    <property type="entry name" value="ComplexI_49kDa-like"/>
</dbReference>
<dbReference type="InterPro" id="IPR001135">
    <property type="entry name" value="NADH_Q_OxRdtase_suD"/>
</dbReference>
<proteinExistence type="predicted"/>
<name>A0A0E3LVC5_METMZ</name>
<dbReference type="SUPFAM" id="SSF143243">
    <property type="entry name" value="Nqo5-like"/>
    <property type="match status" value="1"/>
</dbReference>
<gene>
    <name evidence="5" type="ORF">MSMAL_0238</name>
</gene>
<dbReference type="PANTHER" id="PTHR43485:SF1">
    <property type="entry name" value="FORMATE HYDROGENLYASE SUBUNIT 5-RELATED"/>
    <property type="match status" value="1"/>
</dbReference>
<evidence type="ECO:0000313" key="5">
    <source>
        <dbReference type="EMBL" id="AKB66781.1"/>
    </source>
</evidence>
<dbReference type="Gene3D" id="1.10.645.10">
    <property type="entry name" value="Cytochrome-c3 Hydrogenase, chain B"/>
    <property type="match status" value="1"/>
</dbReference>
<keyword evidence="2" id="KW-0520">NAD</keyword>
<dbReference type="Gene3D" id="3.30.460.80">
    <property type="entry name" value="NADH:ubiquinone oxidoreductase, 30kDa subunit"/>
    <property type="match status" value="1"/>
</dbReference>
<dbReference type="GO" id="GO:0048038">
    <property type="term" value="F:quinone binding"/>
    <property type="evidence" value="ECO:0007669"/>
    <property type="project" value="InterPro"/>
</dbReference>
<feature type="domain" description="NADH-quinone oxidoreductase subunit D" evidence="4">
    <location>
        <begin position="289"/>
        <end position="540"/>
    </location>
</feature>
<dbReference type="Pfam" id="PF00329">
    <property type="entry name" value="Complex1_30kDa"/>
    <property type="match status" value="1"/>
</dbReference>
<reference evidence="5 6" key="1">
    <citation type="submission" date="2014-07" db="EMBL/GenBank/DDBJ databases">
        <title>Methanogenic archaea and the global carbon cycle.</title>
        <authorList>
            <person name="Henriksen J.R."/>
            <person name="Luke J."/>
            <person name="Reinhart S."/>
            <person name="Benedict M.N."/>
            <person name="Youngblut N.D."/>
            <person name="Metcalf M.E."/>
            <person name="Whitaker R.J."/>
            <person name="Metcalf W.W."/>
        </authorList>
    </citation>
    <scope>NUCLEOTIDE SEQUENCE [LARGE SCALE GENOMIC DNA]</scope>
    <source>
        <strain evidence="5 6">LYC</strain>
    </source>
</reference>
<dbReference type="SUPFAM" id="SSF56762">
    <property type="entry name" value="HydB/Nqo4-like"/>
    <property type="match status" value="1"/>
</dbReference>
<dbReference type="InterPro" id="IPR037232">
    <property type="entry name" value="NADH_quin_OxRdtase_su_C/D-like"/>
</dbReference>
<dbReference type="EMBL" id="CP009513">
    <property type="protein sequence ID" value="AKB66781.1"/>
    <property type="molecule type" value="Genomic_DNA"/>
</dbReference>
<dbReference type="InterPro" id="IPR029014">
    <property type="entry name" value="NiFe-Hase_large"/>
</dbReference>
<dbReference type="GO" id="GO:0051287">
    <property type="term" value="F:NAD binding"/>
    <property type="evidence" value="ECO:0007669"/>
    <property type="project" value="InterPro"/>
</dbReference>
<feature type="domain" description="NADH:ubiquinone oxidoreductase 30kDa subunit" evidence="3">
    <location>
        <begin position="37"/>
        <end position="151"/>
    </location>
</feature>
<dbReference type="PANTHER" id="PTHR43485">
    <property type="entry name" value="HYDROGENASE-4 COMPONENT G"/>
    <property type="match status" value="1"/>
</dbReference>
<organism evidence="5 6">
    <name type="scientific">Methanosarcina mazei LYC</name>
    <dbReference type="NCBI Taxonomy" id="1434114"/>
    <lineage>
        <taxon>Archaea</taxon>
        <taxon>Methanobacteriati</taxon>
        <taxon>Methanobacteriota</taxon>
        <taxon>Stenosarchaea group</taxon>
        <taxon>Methanomicrobia</taxon>
        <taxon>Methanosarcinales</taxon>
        <taxon>Methanosarcinaceae</taxon>
        <taxon>Methanosarcina</taxon>
    </lineage>
</organism>
<dbReference type="AlphaFoldDB" id="A0A0E3LVC5"/>
<evidence type="ECO:0000313" key="6">
    <source>
        <dbReference type="Proteomes" id="UP000033063"/>
    </source>
</evidence>
<sequence>MDIKMNEDITELLSTVSSIAQEKLEILSTRENEIYLRISETGFKEVCPALAERKFSLIGLFCAEAFEGKDNFTLFYAFKKGGMSPVLILVRETGNEKRITSIAETFPSASWFEREVRDGFGIEFDGAFDTRRLFLHECYPEGFHPLLKSFKNGPISPVEAPHKEYKFRQHKGEGVYQIPVGPVHAGIIEPGHFRFSVIGEPIFSLEIRLFYKHRGIEKLAEGKNPSECVALAEAVSGDESMANAAGFCMAVEQVCGIKVPERAERLRAVMLELERIYSLLGDLAGMAVDVGFALVASPFFILREEVFRLNEKLTGSRFLRGITFPGGLKKDIPESALKEIPEFLGKFSRSFESAYNRATSSSSLIDRFVTTGVIKKELISPLNLTGPIARASGSSSDTRLDRPYGAYRNFTPEHCLRKKGDVFSRFEIKASEIRAAVGLILRLTEKLPQGPVLAENSGSGESAGEINISGTTGYSLSLVEAPRGQNLHWVYLKNGIVDRYKVRTASFCNWQAIEHAVLGNIVPDFPLINKSLNLSYAGTDL</sequence>
<accession>A0A0E3LVC5</accession>
<dbReference type="GeneID" id="24849842"/>
<dbReference type="HOGENOM" id="CLU_015134_3_1_2"/>
<dbReference type="RefSeq" id="WP_048038088.1">
    <property type="nucleotide sequence ID" value="NZ_CP009513.1"/>
</dbReference>
<dbReference type="PATRIC" id="fig|1434114.4.peg.296"/>
<evidence type="ECO:0000259" key="3">
    <source>
        <dbReference type="Pfam" id="PF00329"/>
    </source>
</evidence>
<dbReference type="Pfam" id="PF00346">
    <property type="entry name" value="Complex1_49kDa"/>
    <property type="match status" value="1"/>
</dbReference>
<dbReference type="GO" id="GO:0016651">
    <property type="term" value="F:oxidoreductase activity, acting on NAD(P)H"/>
    <property type="evidence" value="ECO:0007669"/>
    <property type="project" value="InterPro"/>
</dbReference>
<protein>
    <submittedName>
        <fullName evidence="5">Hydrogenase, group 4, HycE subunit, putative</fullName>
    </submittedName>
</protein>
<dbReference type="GO" id="GO:0008137">
    <property type="term" value="F:NADH dehydrogenase (ubiquinone) activity"/>
    <property type="evidence" value="ECO:0007669"/>
    <property type="project" value="InterPro"/>
</dbReference>
<dbReference type="Proteomes" id="UP000033063">
    <property type="component" value="Chromosome"/>
</dbReference>
<dbReference type="InterPro" id="IPR001268">
    <property type="entry name" value="NADH_UbQ_OxRdtase_30kDa_su"/>
</dbReference>
<evidence type="ECO:0000259" key="4">
    <source>
        <dbReference type="Pfam" id="PF00346"/>
    </source>
</evidence>
<evidence type="ECO:0000256" key="1">
    <source>
        <dbReference type="ARBA" id="ARBA00023002"/>
    </source>
</evidence>
<evidence type="ECO:0000256" key="2">
    <source>
        <dbReference type="ARBA" id="ARBA00023027"/>
    </source>
</evidence>
<keyword evidence="1" id="KW-0560">Oxidoreductase</keyword>